<evidence type="ECO:0000256" key="11">
    <source>
        <dbReference type="PROSITE-ProRule" id="PRU01360"/>
    </source>
</evidence>
<evidence type="ECO:0000259" key="16">
    <source>
        <dbReference type="Pfam" id="PF07715"/>
    </source>
</evidence>
<gene>
    <name evidence="17" type="ORF">H3Z74_06300</name>
</gene>
<protein>
    <submittedName>
        <fullName evidence="17">TonB-dependent receptor</fullName>
    </submittedName>
</protein>
<dbReference type="Pfam" id="PF00593">
    <property type="entry name" value="TonB_dep_Rec_b-barrel"/>
    <property type="match status" value="1"/>
</dbReference>
<evidence type="ECO:0000256" key="13">
    <source>
        <dbReference type="SAM" id="MobiDB-lite"/>
    </source>
</evidence>
<feature type="signal peptide" evidence="14">
    <location>
        <begin position="1"/>
        <end position="21"/>
    </location>
</feature>
<dbReference type="GO" id="GO:0006826">
    <property type="term" value="P:iron ion transport"/>
    <property type="evidence" value="ECO:0007669"/>
    <property type="project" value="UniProtKB-KW"/>
</dbReference>
<comment type="subcellular location">
    <subcellularLocation>
        <location evidence="1 11">Cell outer membrane</location>
        <topology evidence="1 11">Multi-pass membrane protein</topology>
    </subcellularLocation>
</comment>
<proteinExistence type="inferred from homology"/>
<evidence type="ECO:0000256" key="1">
    <source>
        <dbReference type="ARBA" id="ARBA00004571"/>
    </source>
</evidence>
<keyword evidence="3 11" id="KW-1134">Transmembrane beta strand</keyword>
<keyword evidence="7" id="KW-0406">Ion transport</keyword>
<comment type="similarity">
    <text evidence="11 12">Belongs to the TonB-dependent receptor family.</text>
</comment>
<dbReference type="PANTHER" id="PTHR32552:SF81">
    <property type="entry name" value="TONB-DEPENDENT OUTER MEMBRANE RECEPTOR"/>
    <property type="match status" value="1"/>
</dbReference>
<evidence type="ECO:0000256" key="8">
    <source>
        <dbReference type="ARBA" id="ARBA00023077"/>
    </source>
</evidence>
<keyword evidence="8 12" id="KW-0798">TonB box</keyword>
<evidence type="ECO:0000313" key="17">
    <source>
        <dbReference type="EMBL" id="QNQ10795.1"/>
    </source>
</evidence>
<keyword evidence="6" id="KW-0408">Iron</keyword>
<keyword evidence="9 11" id="KW-0472">Membrane</keyword>
<sequence>MRYHLSSTAWTALAFATIGNAIPLASAQAQTEPQAQAAAQPEPQLQEEEATNDDIVVTARKRNERLQDAPLSVSAFSAADLRQGNARDFKDVLRKVPGVSFSGAELGQSRYSIRGVSTTSPSPTVGIYLDDISLLGVTNAFSGAADPVFFDFSRVEILKGPQGTLYGGSAMGGAIKYVSHAPELGKTTVDTAAGISSTAHGGVSYQGEAVLNLPLSDKLALRTGVLYRSNAGYIDNVANGTAVDVRTSTTAPPAALTPLARPSLSTLADKDQNSDHVLAVKAALLWQPDPSLDITPSLFRQAYRQKNTGAFWTNLPDLQSSFRLAQPTDDDLGVYSLNMVKRLGGVDLTSLTAYVDRSVRFDRDYSFYIATLVPALYGVNSPNASNSTTKTFSQELRAASSNPAARLRWTAGLYYSHQRDELDQTVNSIGVGALLGTGTDTVYHGNTVSKLTQYAAFADLTFEILPGLDATAALRYFHLKQTIDTRGDGVLNGGVTHGAADTSQSGVNPKFELAYRAGRDALVYASAAKGFRPGGGNPFAVAPGQCQADLANLGLSSVPISYRSDSLWTYEVGSKNQFLDRRLTLNAAAFRTDWKNIQQNVFLPGCGFSFSGNVGGAKIKGAELSSQFVVDGLTLGVAASYTDAKISRSATGVSARVGQPVLDTPKWIANANIAYHFPLGGDVTATARADYQYRSSSLRMFEDSFVVTTPTGPVLSNNFTQRQQSYDVVNLGVLIDTGTWQVDLFVNNLLDKAPLLDHNVVSGIEAAITLRPRTIGLGVRRQF</sequence>
<dbReference type="KEGG" id="spap:H3Z74_06300"/>
<dbReference type="InterPro" id="IPR039426">
    <property type="entry name" value="TonB-dep_rcpt-like"/>
</dbReference>
<dbReference type="AlphaFoldDB" id="A0A7H0LM92"/>
<evidence type="ECO:0000259" key="15">
    <source>
        <dbReference type="Pfam" id="PF00593"/>
    </source>
</evidence>
<evidence type="ECO:0000256" key="7">
    <source>
        <dbReference type="ARBA" id="ARBA00023065"/>
    </source>
</evidence>
<keyword evidence="18" id="KW-1185">Reference proteome</keyword>
<evidence type="ECO:0000313" key="18">
    <source>
        <dbReference type="Proteomes" id="UP000516148"/>
    </source>
</evidence>
<dbReference type="GO" id="GO:0009279">
    <property type="term" value="C:cell outer membrane"/>
    <property type="evidence" value="ECO:0007669"/>
    <property type="project" value="UniProtKB-SubCell"/>
</dbReference>
<feature type="domain" description="TonB-dependent receptor plug" evidence="16">
    <location>
        <begin position="66"/>
        <end position="174"/>
    </location>
</feature>
<keyword evidence="4" id="KW-0410">Iron transport</keyword>
<name>A0A7H0LM92_9SPHN</name>
<evidence type="ECO:0000256" key="4">
    <source>
        <dbReference type="ARBA" id="ARBA00022496"/>
    </source>
</evidence>
<keyword evidence="2 11" id="KW-0813">Transport</keyword>
<dbReference type="CDD" id="cd01347">
    <property type="entry name" value="ligand_gated_channel"/>
    <property type="match status" value="1"/>
</dbReference>
<feature type="domain" description="TonB-dependent receptor-like beta-barrel" evidence="15">
    <location>
        <begin position="309"/>
        <end position="749"/>
    </location>
</feature>
<dbReference type="PROSITE" id="PS52016">
    <property type="entry name" value="TONB_DEPENDENT_REC_3"/>
    <property type="match status" value="1"/>
</dbReference>
<dbReference type="InterPro" id="IPR036942">
    <property type="entry name" value="Beta-barrel_TonB_sf"/>
</dbReference>
<accession>A0A7H0LM92</accession>
<keyword evidence="10 11" id="KW-0998">Cell outer membrane</keyword>
<feature type="compositionally biased region" description="Low complexity" evidence="13">
    <location>
        <begin position="32"/>
        <end position="44"/>
    </location>
</feature>
<dbReference type="SUPFAM" id="SSF56935">
    <property type="entry name" value="Porins"/>
    <property type="match status" value="1"/>
</dbReference>
<dbReference type="Pfam" id="PF07715">
    <property type="entry name" value="Plug"/>
    <property type="match status" value="1"/>
</dbReference>
<keyword evidence="14" id="KW-0732">Signal</keyword>
<evidence type="ECO:0000256" key="14">
    <source>
        <dbReference type="SAM" id="SignalP"/>
    </source>
</evidence>
<feature type="chain" id="PRO_5028976235" evidence="14">
    <location>
        <begin position="22"/>
        <end position="783"/>
    </location>
</feature>
<feature type="region of interest" description="Disordered" evidence="13">
    <location>
        <begin position="32"/>
        <end position="51"/>
    </location>
</feature>
<dbReference type="RefSeq" id="WP_187763085.1">
    <property type="nucleotide sequence ID" value="NZ_CP061038.1"/>
</dbReference>
<organism evidence="17 18">
    <name type="scientific">Sphingomonas alpina</name>
    <dbReference type="NCBI Taxonomy" id="653931"/>
    <lineage>
        <taxon>Bacteria</taxon>
        <taxon>Pseudomonadati</taxon>
        <taxon>Pseudomonadota</taxon>
        <taxon>Alphaproteobacteria</taxon>
        <taxon>Sphingomonadales</taxon>
        <taxon>Sphingomonadaceae</taxon>
        <taxon>Sphingomonas</taxon>
    </lineage>
</organism>
<evidence type="ECO:0000256" key="2">
    <source>
        <dbReference type="ARBA" id="ARBA00022448"/>
    </source>
</evidence>
<evidence type="ECO:0000256" key="6">
    <source>
        <dbReference type="ARBA" id="ARBA00023004"/>
    </source>
</evidence>
<evidence type="ECO:0000256" key="5">
    <source>
        <dbReference type="ARBA" id="ARBA00022692"/>
    </source>
</evidence>
<dbReference type="Gene3D" id="2.40.170.20">
    <property type="entry name" value="TonB-dependent receptor, beta-barrel domain"/>
    <property type="match status" value="1"/>
</dbReference>
<reference evidence="17 18" key="1">
    <citation type="submission" date="2020-09" db="EMBL/GenBank/DDBJ databases">
        <title>Sphingomonas sp., a new species isolated from pork steak.</title>
        <authorList>
            <person name="Heidler von Heilborn D."/>
        </authorList>
    </citation>
    <scope>NUCLEOTIDE SEQUENCE [LARGE SCALE GENOMIC DNA]</scope>
    <source>
        <strain evidence="18">S8-3T</strain>
    </source>
</reference>
<evidence type="ECO:0000256" key="10">
    <source>
        <dbReference type="ARBA" id="ARBA00023237"/>
    </source>
</evidence>
<dbReference type="InterPro" id="IPR000531">
    <property type="entry name" value="Beta-barrel_TonB"/>
</dbReference>
<keyword evidence="5 11" id="KW-0812">Transmembrane</keyword>
<dbReference type="PANTHER" id="PTHR32552">
    <property type="entry name" value="FERRICHROME IRON RECEPTOR-RELATED"/>
    <property type="match status" value="1"/>
</dbReference>
<evidence type="ECO:0000256" key="3">
    <source>
        <dbReference type="ARBA" id="ARBA00022452"/>
    </source>
</evidence>
<evidence type="ECO:0000256" key="9">
    <source>
        <dbReference type="ARBA" id="ARBA00023136"/>
    </source>
</evidence>
<keyword evidence="17" id="KW-0675">Receptor</keyword>
<evidence type="ECO:0000256" key="12">
    <source>
        <dbReference type="RuleBase" id="RU003357"/>
    </source>
</evidence>
<dbReference type="EMBL" id="CP061038">
    <property type="protein sequence ID" value="QNQ10795.1"/>
    <property type="molecule type" value="Genomic_DNA"/>
</dbReference>
<dbReference type="InterPro" id="IPR012910">
    <property type="entry name" value="Plug_dom"/>
</dbReference>
<dbReference type="Proteomes" id="UP000516148">
    <property type="component" value="Chromosome"/>
</dbReference>